<keyword evidence="8" id="KW-0408">Iron</keyword>
<evidence type="ECO:0000256" key="1">
    <source>
        <dbReference type="ARBA" id="ARBA00001971"/>
    </source>
</evidence>
<reference evidence="12" key="2">
    <citation type="journal article" date="2010" name="Stand. Genomic Sci.">
        <title>Complete genome sequence of Thermaerobacter marianensis type strain (7p75aT).</title>
        <authorList>
            <person name="Han C."/>
            <person name="Gu W."/>
            <person name="Zhang X."/>
            <person name="Lapidus A."/>
            <person name="Nolan M."/>
            <person name="Copeland A."/>
            <person name="Lucas S."/>
            <person name="Glavina Del Rio T."/>
            <person name="Tice H."/>
            <person name="Cheng J."/>
            <person name="Tapia R."/>
            <person name="Goodwin L."/>
            <person name="Pitluck S."/>
            <person name="Pagani I."/>
            <person name="Ivanova N."/>
            <person name="Mavromatis K."/>
            <person name="Mikhailova N."/>
            <person name="Pati A."/>
            <person name="Chen A."/>
            <person name="Palaniappan K."/>
            <person name="Land M."/>
            <person name="Hauser L."/>
            <person name="Chang Y."/>
            <person name="Jeffries C."/>
            <person name="Schneider S."/>
            <person name="Rohde M."/>
            <person name="Goker M."/>
            <person name="Pukall R."/>
            <person name="Woyke T."/>
            <person name="Bristow J."/>
            <person name="Eisen J."/>
            <person name="Markowitz V."/>
            <person name="Hugenholtz P."/>
            <person name="Kyrpides N."/>
            <person name="Klenk H."/>
            <person name="Detter J."/>
        </authorList>
    </citation>
    <scope>NUCLEOTIDE SEQUENCE [LARGE SCALE GENOMIC DNA]</scope>
    <source>
        <strain evidence="12">ATCC 700841 / DSM 12885 / JCM 10246 / 7p75a</strain>
    </source>
</reference>
<evidence type="ECO:0000256" key="4">
    <source>
        <dbReference type="ARBA" id="ARBA00022617"/>
    </source>
</evidence>
<dbReference type="Pfam" id="PF01127">
    <property type="entry name" value="Sdh_cyt"/>
    <property type="match status" value="1"/>
</dbReference>
<dbReference type="InterPro" id="IPR000701">
    <property type="entry name" value="SuccDH_FuR_B_TM-su"/>
</dbReference>
<evidence type="ECO:0000256" key="3">
    <source>
        <dbReference type="ARBA" id="ARBA00007244"/>
    </source>
</evidence>
<dbReference type="KEGG" id="tmr:Tmar_0118"/>
<dbReference type="AlphaFoldDB" id="E6SL41"/>
<dbReference type="GO" id="GO:0016020">
    <property type="term" value="C:membrane"/>
    <property type="evidence" value="ECO:0007669"/>
    <property type="project" value="UniProtKB-SubCell"/>
</dbReference>
<keyword evidence="4" id="KW-0349">Heme</keyword>
<dbReference type="Proteomes" id="UP000008915">
    <property type="component" value="Chromosome"/>
</dbReference>
<dbReference type="GO" id="GO:0046872">
    <property type="term" value="F:metal ion binding"/>
    <property type="evidence" value="ECO:0007669"/>
    <property type="project" value="UniProtKB-KW"/>
</dbReference>
<evidence type="ECO:0000256" key="2">
    <source>
        <dbReference type="ARBA" id="ARBA00004370"/>
    </source>
</evidence>
<evidence type="ECO:0000256" key="6">
    <source>
        <dbReference type="ARBA" id="ARBA00022723"/>
    </source>
</evidence>
<dbReference type="InterPro" id="IPR039023">
    <property type="entry name" value="SdhC_prok"/>
</dbReference>
<dbReference type="InterPro" id="IPR014314">
    <property type="entry name" value="Succ_DH_cytb556"/>
</dbReference>
<dbReference type="STRING" id="644966.Tmar_0118"/>
<name>E6SL41_THEM7</name>
<evidence type="ECO:0000256" key="5">
    <source>
        <dbReference type="ARBA" id="ARBA00022692"/>
    </source>
</evidence>
<sequence>MGLYRGYRGSQGQWAWMLHRLSGVGIMLFLMMHIVDTFLAGFGPQVYDHVMALYRAPLFMVLEVVLVAGVVYHAVNGLRVIVIDFWPNALRWHKPLIVAEAIVFLVLFIPAAVIMLGRLFG</sequence>
<evidence type="ECO:0000256" key="8">
    <source>
        <dbReference type="ARBA" id="ARBA00023004"/>
    </source>
</evidence>
<feature type="transmembrane region" description="Helical" evidence="10">
    <location>
        <begin position="54"/>
        <end position="75"/>
    </location>
</feature>
<comment type="cofactor">
    <cofactor evidence="1">
        <name>heme</name>
        <dbReference type="ChEBI" id="CHEBI:30413"/>
    </cofactor>
</comment>
<keyword evidence="12" id="KW-1185">Reference proteome</keyword>
<dbReference type="NCBIfam" id="TIGR02970">
    <property type="entry name" value="succ_dehyd_cytB"/>
    <property type="match status" value="1"/>
</dbReference>
<dbReference type="HOGENOM" id="CLU_127125_0_1_9"/>
<dbReference type="SUPFAM" id="SSF81343">
    <property type="entry name" value="Fumarate reductase respiratory complex transmembrane subunits"/>
    <property type="match status" value="1"/>
</dbReference>
<keyword evidence="5 10" id="KW-0812">Transmembrane</keyword>
<keyword evidence="9 10" id="KW-0472">Membrane</keyword>
<keyword evidence="6" id="KW-0479">Metal-binding</keyword>
<comment type="subcellular location">
    <subcellularLocation>
        <location evidence="2">Membrane</location>
    </subcellularLocation>
</comment>
<dbReference type="eggNOG" id="COG2009">
    <property type="taxonomic scope" value="Bacteria"/>
</dbReference>
<dbReference type="RefSeq" id="WP_013494548.1">
    <property type="nucleotide sequence ID" value="NC_014831.1"/>
</dbReference>
<evidence type="ECO:0000313" key="12">
    <source>
        <dbReference type="Proteomes" id="UP000008915"/>
    </source>
</evidence>
<dbReference type="InterPro" id="IPR034804">
    <property type="entry name" value="SQR/QFR_C/D"/>
</dbReference>
<protein>
    <submittedName>
        <fullName evidence="11">Succinate dehydrogenase, cytochrome b556 subunit</fullName>
    </submittedName>
</protein>
<proteinExistence type="inferred from homology"/>
<dbReference type="PANTHER" id="PTHR41910">
    <property type="entry name" value="SUCCINATE DEHYDROGENASE 2 MEMBRANE SUBUNIT SDHC"/>
    <property type="match status" value="1"/>
</dbReference>
<gene>
    <name evidence="11" type="ordered locus">Tmar_0118</name>
</gene>
<feature type="transmembrane region" description="Helical" evidence="10">
    <location>
        <begin position="21"/>
        <end position="42"/>
    </location>
</feature>
<comment type="similarity">
    <text evidence="3">Belongs to the cytochrome b560 family.</text>
</comment>
<evidence type="ECO:0000256" key="9">
    <source>
        <dbReference type="ARBA" id="ARBA00023136"/>
    </source>
</evidence>
<keyword evidence="7 10" id="KW-1133">Transmembrane helix</keyword>
<dbReference type="GO" id="GO:0009055">
    <property type="term" value="F:electron transfer activity"/>
    <property type="evidence" value="ECO:0007669"/>
    <property type="project" value="InterPro"/>
</dbReference>
<feature type="transmembrane region" description="Helical" evidence="10">
    <location>
        <begin position="96"/>
        <end position="120"/>
    </location>
</feature>
<dbReference type="GO" id="GO:0006099">
    <property type="term" value="P:tricarboxylic acid cycle"/>
    <property type="evidence" value="ECO:0007669"/>
    <property type="project" value="InterPro"/>
</dbReference>
<dbReference type="EMBL" id="CP002344">
    <property type="protein sequence ID" value="ADU50243.1"/>
    <property type="molecule type" value="Genomic_DNA"/>
</dbReference>
<dbReference type="PANTHER" id="PTHR41910:SF1">
    <property type="entry name" value="SUCCINATE DEHYDROGENASE HYDROPHOBIC MEMBRANE ANCHOR SUBUNIT"/>
    <property type="match status" value="1"/>
</dbReference>
<dbReference type="Gene3D" id="1.20.1300.10">
    <property type="entry name" value="Fumarate reductase/succinate dehydrogenase, transmembrane subunit"/>
    <property type="match status" value="1"/>
</dbReference>
<accession>E6SL41</accession>
<organism evidence="11 12">
    <name type="scientific">Thermaerobacter marianensis (strain ATCC 700841 / DSM 12885 / JCM 10246 / 7p75a)</name>
    <dbReference type="NCBI Taxonomy" id="644966"/>
    <lineage>
        <taxon>Bacteria</taxon>
        <taxon>Bacillati</taxon>
        <taxon>Bacillota</taxon>
        <taxon>Clostridia</taxon>
        <taxon>Eubacteriales</taxon>
        <taxon>Clostridiales Family XVII. Incertae Sedis</taxon>
        <taxon>Thermaerobacter</taxon>
    </lineage>
</organism>
<evidence type="ECO:0000313" key="11">
    <source>
        <dbReference type="EMBL" id="ADU50243.1"/>
    </source>
</evidence>
<evidence type="ECO:0000256" key="7">
    <source>
        <dbReference type="ARBA" id="ARBA00022989"/>
    </source>
</evidence>
<dbReference type="OrthoDB" id="9789209at2"/>
<dbReference type="CDD" id="cd03501">
    <property type="entry name" value="SQR_TypeA_SdhC_like"/>
    <property type="match status" value="1"/>
</dbReference>
<reference evidence="11 12" key="1">
    <citation type="journal article" date="2010" name="Stand. Genomic Sci.">
        <title>Complete genome sequence of Thermaerobacter marianensis type strain (7p75a).</title>
        <authorList>
            <person name="Han C."/>
            <person name="Gu W."/>
            <person name="Zhang X."/>
            <person name="Lapidus A."/>
            <person name="Nolan M."/>
            <person name="Copeland A."/>
            <person name="Lucas S."/>
            <person name="Del Rio T.G."/>
            <person name="Tice H."/>
            <person name="Cheng J.F."/>
            <person name="Tapia R."/>
            <person name="Goodwin L."/>
            <person name="Pitluck S."/>
            <person name="Pagani I."/>
            <person name="Ivanova N."/>
            <person name="Mavromatis K."/>
            <person name="Mikhailova N."/>
            <person name="Pati A."/>
            <person name="Chen A."/>
            <person name="Palaniappan K."/>
            <person name="Land M."/>
            <person name="Hauser L."/>
            <person name="Chang Y.J."/>
            <person name="Jeffries C.D."/>
            <person name="Schneider S."/>
            <person name="Rohde M."/>
            <person name="Goker M."/>
            <person name="Pukall R."/>
            <person name="Woyke T."/>
            <person name="Bristow J."/>
            <person name="Eisen J.A."/>
            <person name="Markowitz V."/>
            <person name="Hugenholtz P."/>
            <person name="Kyrpides N.C."/>
            <person name="Klenk H.P."/>
            <person name="Detter J.C."/>
        </authorList>
    </citation>
    <scope>NUCLEOTIDE SEQUENCE [LARGE SCALE GENOMIC DNA]</scope>
    <source>
        <strain evidence="12">ATCC 700841 / DSM 12885 / JCM 10246 / 7p75a</strain>
    </source>
</reference>
<evidence type="ECO:0000256" key="10">
    <source>
        <dbReference type="SAM" id="Phobius"/>
    </source>
</evidence>